<name>A0A2P2QTF9_RHIMU</name>
<proteinExistence type="predicted"/>
<evidence type="ECO:0000313" key="1">
    <source>
        <dbReference type="EMBL" id="MBX70299.1"/>
    </source>
</evidence>
<protein>
    <submittedName>
        <fullName evidence="1">Uncharacterized protein</fullName>
    </submittedName>
</protein>
<reference evidence="1" key="1">
    <citation type="submission" date="2018-02" db="EMBL/GenBank/DDBJ databases">
        <title>Rhizophora mucronata_Transcriptome.</title>
        <authorList>
            <person name="Meera S.P."/>
            <person name="Sreeshan A."/>
            <person name="Augustine A."/>
        </authorList>
    </citation>
    <scope>NUCLEOTIDE SEQUENCE</scope>
    <source>
        <tissue evidence="1">Leaf</tissue>
    </source>
</reference>
<dbReference type="EMBL" id="GGEC01089815">
    <property type="protein sequence ID" value="MBX70299.1"/>
    <property type="molecule type" value="Transcribed_RNA"/>
</dbReference>
<sequence>MFFLLSSQFLDFNLHILIIILLVLLKREIFCIHVHSYSL</sequence>
<organism evidence="1">
    <name type="scientific">Rhizophora mucronata</name>
    <name type="common">Asiatic mangrove</name>
    <dbReference type="NCBI Taxonomy" id="61149"/>
    <lineage>
        <taxon>Eukaryota</taxon>
        <taxon>Viridiplantae</taxon>
        <taxon>Streptophyta</taxon>
        <taxon>Embryophyta</taxon>
        <taxon>Tracheophyta</taxon>
        <taxon>Spermatophyta</taxon>
        <taxon>Magnoliopsida</taxon>
        <taxon>eudicotyledons</taxon>
        <taxon>Gunneridae</taxon>
        <taxon>Pentapetalae</taxon>
        <taxon>rosids</taxon>
        <taxon>fabids</taxon>
        <taxon>Malpighiales</taxon>
        <taxon>Rhizophoraceae</taxon>
        <taxon>Rhizophora</taxon>
    </lineage>
</organism>
<dbReference type="AlphaFoldDB" id="A0A2P2QTF9"/>
<accession>A0A2P2QTF9</accession>